<proteinExistence type="predicted"/>
<dbReference type="GO" id="GO:0003677">
    <property type="term" value="F:DNA binding"/>
    <property type="evidence" value="ECO:0007669"/>
    <property type="project" value="UniProtKB-KW"/>
</dbReference>
<evidence type="ECO:0000256" key="2">
    <source>
        <dbReference type="ARBA" id="ARBA00023125"/>
    </source>
</evidence>
<dbReference type="InterPro" id="IPR036388">
    <property type="entry name" value="WH-like_DNA-bd_sf"/>
</dbReference>
<dbReference type="PROSITE" id="PS51000">
    <property type="entry name" value="HTH_DEOR_2"/>
    <property type="match status" value="1"/>
</dbReference>
<dbReference type="PROSITE" id="PS00894">
    <property type="entry name" value="HTH_DEOR_1"/>
    <property type="match status" value="1"/>
</dbReference>
<dbReference type="Pfam" id="PF00455">
    <property type="entry name" value="DeoRC"/>
    <property type="match status" value="1"/>
</dbReference>
<evidence type="ECO:0000256" key="1">
    <source>
        <dbReference type="ARBA" id="ARBA00023015"/>
    </source>
</evidence>
<dbReference type="SMART" id="SM00420">
    <property type="entry name" value="HTH_DEOR"/>
    <property type="match status" value="1"/>
</dbReference>
<dbReference type="InterPro" id="IPR014036">
    <property type="entry name" value="DeoR-like_C"/>
</dbReference>
<dbReference type="PANTHER" id="PTHR30363">
    <property type="entry name" value="HTH-TYPE TRANSCRIPTIONAL REGULATOR SRLR-RELATED"/>
    <property type="match status" value="1"/>
</dbReference>
<sequence>MFEEERKQKIADYVQTHKRASVQELAQSFGVSESTVRRDLKGLEDAGELRRTHGGAVAFRDDNAEPPFSEKEDRYRAQKEAVAKAAVATVRDGDSLLLDSGTTTFYVAKLLKGFSRLTVVTNSLMAAQELSERKEIELILTGGILRQETLAMVGPLAEKAVAAIRVNKAFIATNGLDINAGLTTPNLVEAAVKKQMILSAAHVTLLADHSKFGTVSFAKVADLSDIDHVIVDDGLSSGAARQLEEAGIDVTLTRAGSEE</sequence>
<name>A0A9W5W8C2_9BACL</name>
<evidence type="ECO:0000259" key="4">
    <source>
        <dbReference type="PROSITE" id="PS51000"/>
    </source>
</evidence>
<dbReference type="InterPro" id="IPR036390">
    <property type="entry name" value="WH_DNA-bd_sf"/>
</dbReference>
<evidence type="ECO:0000313" key="5">
    <source>
        <dbReference type="EMBL" id="EXX90501.1"/>
    </source>
</evidence>
<protein>
    <submittedName>
        <fullName evidence="5">DeoR faimly transcriptional regulator</fullName>
    </submittedName>
</protein>
<dbReference type="Gene3D" id="1.10.10.10">
    <property type="entry name" value="Winged helix-like DNA-binding domain superfamily/Winged helix DNA-binding domain"/>
    <property type="match status" value="1"/>
</dbReference>
<reference evidence="5 6" key="1">
    <citation type="submission" date="2014-02" db="EMBL/GenBank/DDBJ databases">
        <title>Genome sequence of Paenibacillus darwinianus reveals adaptive mechanisms for survival in Antarctic soils.</title>
        <authorList>
            <person name="Dsouza M."/>
            <person name="Taylor M.W."/>
            <person name="Turner S.J."/>
            <person name="Aislabie J."/>
        </authorList>
    </citation>
    <scope>NUCLEOTIDE SEQUENCE [LARGE SCALE GENOMIC DNA]</scope>
    <source>
        <strain evidence="5 6">CE1</strain>
    </source>
</reference>
<dbReference type="Proteomes" id="UP000053750">
    <property type="component" value="Unassembled WGS sequence"/>
</dbReference>
<dbReference type="InterPro" id="IPR050313">
    <property type="entry name" value="Carb_Metab_HTH_regulators"/>
</dbReference>
<dbReference type="Gene3D" id="3.40.50.1360">
    <property type="match status" value="1"/>
</dbReference>
<dbReference type="SUPFAM" id="SSF100950">
    <property type="entry name" value="NagB/RpiA/CoA transferase-like"/>
    <property type="match status" value="1"/>
</dbReference>
<organism evidence="5 6">
    <name type="scientific">Paenibacillus darwinianus</name>
    <dbReference type="NCBI Taxonomy" id="1380763"/>
    <lineage>
        <taxon>Bacteria</taxon>
        <taxon>Bacillati</taxon>
        <taxon>Bacillota</taxon>
        <taxon>Bacilli</taxon>
        <taxon>Bacillales</taxon>
        <taxon>Paenibacillaceae</taxon>
        <taxon>Paenibacillus</taxon>
    </lineage>
</organism>
<dbReference type="AlphaFoldDB" id="A0A9W5W8C2"/>
<dbReference type="PRINTS" id="PR00037">
    <property type="entry name" value="HTHLACR"/>
</dbReference>
<accession>A0A9W5W8C2</accession>
<dbReference type="InterPro" id="IPR018356">
    <property type="entry name" value="Tscrpt_reg_HTH_DeoR_CS"/>
</dbReference>
<keyword evidence="6" id="KW-1185">Reference proteome</keyword>
<keyword evidence="3" id="KW-0804">Transcription</keyword>
<dbReference type="PANTHER" id="PTHR30363:SF44">
    <property type="entry name" value="AGA OPERON TRANSCRIPTIONAL REPRESSOR-RELATED"/>
    <property type="match status" value="1"/>
</dbReference>
<keyword evidence="2" id="KW-0238">DNA-binding</keyword>
<evidence type="ECO:0000313" key="6">
    <source>
        <dbReference type="Proteomes" id="UP000053750"/>
    </source>
</evidence>
<gene>
    <name evidence="5" type="ORF">BG53_13420</name>
</gene>
<dbReference type="EMBL" id="JFHU01000061">
    <property type="protein sequence ID" value="EXX90501.1"/>
    <property type="molecule type" value="Genomic_DNA"/>
</dbReference>
<dbReference type="SMART" id="SM01134">
    <property type="entry name" value="DeoRC"/>
    <property type="match status" value="1"/>
</dbReference>
<evidence type="ECO:0000256" key="3">
    <source>
        <dbReference type="ARBA" id="ARBA00023163"/>
    </source>
</evidence>
<feature type="domain" description="HTH deoR-type" evidence="4">
    <location>
        <begin position="3"/>
        <end position="58"/>
    </location>
</feature>
<dbReference type="GO" id="GO:0003700">
    <property type="term" value="F:DNA-binding transcription factor activity"/>
    <property type="evidence" value="ECO:0007669"/>
    <property type="project" value="InterPro"/>
</dbReference>
<dbReference type="Pfam" id="PF08220">
    <property type="entry name" value="HTH_DeoR"/>
    <property type="match status" value="1"/>
</dbReference>
<dbReference type="InterPro" id="IPR001034">
    <property type="entry name" value="DeoR_HTH"/>
</dbReference>
<comment type="caution">
    <text evidence="5">The sequence shown here is derived from an EMBL/GenBank/DDBJ whole genome shotgun (WGS) entry which is preliminary data.</text>
</comment>
<keyword evidence="1" id="KW-0805">Transcription regulation</keyword>
<dbReference type="InterPro" id="IPR037171">
    <property type="entry name" value="NagB/RpiA_transferase-like"/>
</dbReference>
<dbReference type="SUPFAM" id="SSF46785">
    <property type="entry name" value="Winged helix' DNA-binding domain"/>
    <property type="match status" value="1"/>
</dbReference>